<evidence type="ECO:0000313" key="3">
    <source>
        <dbReference type="Proteomes" id="UP000678679"/>
    </source>
</evidence>
<feature type="signal peptide" evidence="1">
    <location>
        <begin position="1"/>
        <end position="19"/>
    </location>
</feature>
<feature type="chain" id="PRO_5043668013" evidence="1">
    <location>
        <begin position="20"/>
        <end position="144"/>
    </location>
</feature>
<sequence>MRVLPLIFFVSLTLNNLFAQGVDSFNYLSNETQEIIEDIDNQSEVYLHKIEIKEDNDLVFQEFFDPNIPITREERVALTAKDNSYLTPVVGINTNGKKIYKPKSEAVSVIQSDGTNVYYADSDRIYGAYNVLPGARILIINIKK</sequence>
<dbReference type="EMBL" id="CP076132">
    <property type="protein sequence ID" value="QWG00227.1"/>
    <property type="molecule type" value="Genomic_DNA"/>
</dbReference>
<dbReference type="RefSeq" id="WP_066207186.1">
    <property type="nucleotide sequence ID" value="NZ_CP076132.1"/>
</dbReference>
<gene>
    <name evidence="2" type="ORF">KMW28_11245</name>
</gene>
<keyword evidence="1" id="KW-0732">Signal</keyword>
<evidence type="ECO:0000256" key="1">
    <source>
        <dbReference type="SAM" id="SignalP"/>
    </source>
</evidence>
<dbReference type="KEGG" id="fya:KMW28_11245"/>
<reference evidence="2 3" key="1">
    <citation type="submission" date="2021-05" db="EMBL/GenBank/DDBJ databases">
        <title>Comparative genomic studies on the polysaccharide-degrading batcterial strains of the Flammeovirga genus.</title>
        <authorList>
            <person name="Zewei F."/>
            <person name="Zheng Z."/>
            <person name="Yu L."/>
            <person name="Ruyue G."/>
            <person name="Yanhong M."/>
            <person name="Yuanyuan C."/>
            <person name="Jingyan G."/>
            <person name="Wenjun H."/>
        </authorList>
    </citation>
    <scope>NUCLEOTIDE SEQUENCE [LARGE SCALE GENOMIC DNA]</scope>
    <source>
        <strain evidence="2 3">NBRC:100898</strain>
    </source>
</reference>
<dbReference type="Proteomes" id="UP000678679">
    <property type="component" value="Chromosome 1"/>
</dbReference>
<proteinExistence type="predicted"/>
<organism evidence="2 3">
    <name type="scientific">Flammeovirga yaeyamensis</name>
    <dbReference type="NCBI Taxonomy" id="367791"/>
    <lineage>
        <taxon>Bacteria</taxon>
        <taxon>Pseudomonadati</taxon>
        <taxon>Bacteroidota</taxon>
        <taxon>Cytophagia</taxon>
        <taxon>Cytophagales</taxon>
        <taxon>Flammeovirgaceae</taxon>
        <taxon>Flammeovirga</taxon>
    </lineage>
</organism>
<protein>
    <submittedName>
        <fullName evidence="2">Uncharacterized protein</fullName>
    </submittedName>
</protein>
<evidence type="ECO:0000313" key="2">
    <source>
        <dbReference type="EMBL" id="QWG00227.1"/>
    </source>
</evidence>
<keyword evidence="3" id="KW-1185">Reference proteome</keyword>
<name>A0AAX1MYS7_9BACT</name>
<accession>A0AAX1MYS7</accession>
<dbReference type="AlphaFoldDB" id="A0AAX1MYS7"/>